<dbReference type="SUPFAM" id="SSF53335">
    <property type="entry name" value="S-adenosyl-L-methionine-dependent methyltransferases"/>
    <property type="match status" value="1"/>
</dbReference>
<dbReference type="Pfam" id="PF10294">
    <property type="entry name" value="Methyltransf_16"/>
    <property type="match status" value="1"/>
</dbReference>
<evidence type="ECO:0000256" key="2">
    <source>
        <dbReference type="ARBA" id="ARBA00022679"/>
    </source>
</evidence>
<dbReference type="EMBL" id="SGWV01000009">
    <property type="protein sequence ID" value="RZS54606.1"/>
    <property type="molecule type" value="Genomic_DNA"/>
</dbReference>
<dbReference type="PANTHER" id="PTHR14614">
    <property type="entry name" value="HEPATOCELLULAR CARCINOMA-ASSOCIATED ANTIGEN"/>
    <property type="match status" value="1"/>
</dbReference>
<dbReference type="Gene3D" id="3.40.50.150">
    <property type="entry name" value="Vaccinia Virus protein VP39"/>
    <property type="match status" value="1"/>
</dbReference>
<dbReference type="CDD" id="cd02440">
    <property type="entry name" value="AdoMet_MTases"/>
    <property type="match status" value="1"/>
</dbReference>
<evidence type="ECO:0000256" key="4">
    <source>
        <dbReference type="ARBA" id="ARBA00043988"/>
    </source>
</evidence>
<keyword evidence="2 5" id="KW-0808">Transferase</keyword>
<dbReference type="GO" id="GO:0008168">
    <property type="term" value="F:methyltransferase activity"/>
    <property type="evidence" value="ECO:0007669"/>
    <property type="project" value="UniProtKB-KW"/>
</dbReference>
<dbReference type="RefSeq" id="WP_130481942.1">
    <property type="nucleotide sequence ID" value="NZ_SGWV01000009.1"/>
</dbReference>
<gene>
    <name evidence="5" type="ORF">EV685_2088</name>
</gene>
<organism evidence="5 6">
    <name type="scientific">Sphaerotilus mobilis</name>
    <dbReference type="NCBI Taxonomy" id="47994"/>
    <lineage>
        <taxon>Bacteria</taxon>
        <taxon>Pseudomonadati</taxon>
        <taxon>Pseudomonadota</taxon>
        <taxon>Betaproteobacteria</taxon>
        <taxon>Burkholderiales</taxon>
        <taxon>Sphaerotilaceae</taxon>
        <taxon>Sphaerotilus</taxon>
    </lineage>
</organism>
<dbReference type="AlphaFoldDB" id="A0A4Q7LJ91"/>
<evidence type="ECO:0000256" key="1">
    <source>
        <dbReference type="ARBA" id="ARBA00022603"/>
    </source>
</evidence>
<comment type="similarity">
    <text evidence="4">Belongs to the methyltransferase superfamily. METTL23 family.</text>
</comment>
<reference evidence="5 6" key="1">
    <citation type="submission" date="2019-02" db="EMBL/GenBank/DDBJ databases">
        <title>Genomic Encyclopedia of Type Strains, Phase IV (KMG-IV): sequencing the most valuable type-strain genomes for metagenomic binning, comparative biology and taxonomic classification.</title>
        <authorList>
            <person name="Goeker M."/>
        </authorList>
    </citation>
    <scope>NUCLEOTIDE SEQUENCE [LARGE SCALE GENOMIC DNA]</scope>
    <source>
        <strain evidence="5 6">DSM 10617</strain>
    </source>
</reference>
<keyword evidence="1 5" id="KW-0489">Methyltransferase</keyword>
<dbReference type="InterPro" id="IPR029063">
    <property type="entry name" value="SAM-dependent_MTases_sf"/>
</dbReference>
<dbReference type="GO" id="GO:0032259">
    <property type="term" value="P:methylation"/>
    <property type="evidence" value="ECO:0007669"/>
    <property type="project" value="UniProtKB-KW"/>
</dbReference>
<name>A0A4Q7LJ91_9BURK</name>
<accession>A0A4Q7LJ91</accession>
<dbReference type="InterPro" id="IPR019410">
    <property type="entry name" value="Methyltransf_16"/>
</dbReference>
<protein>
    <submittedName>
        <fullName evidence="5">Lysine methyltransferase</fullName>
    </submittedName>
</protein>
<dbReference type="Proteomes" id="UP000293433">
    <property type="component" value="Unassembled WGS sequence"/>
</dbReference>
<keyword evidence="6" id="KW-1185">Reference proteome</keyword>
<comment type="caution">
    <text evidence="5">The sequence shown here is derived from an EMBL/GenBank/DDBJ whole genome shotgun (WGS) entry which is preliminary data.</text>
</comment>
<proteinExistence type="inferred from homology"/>
<sequence length="234" mass="25773">MPGYQVKFEQVEVTGVADLHIRSLLDRQQYADPEGSAEAIGISSAAWPLFGLVWPSSQELASVVARRPVQVDEGILEIGCGLALASLVCHRRGAQVTASDCHPLTRQFLDENVRLNGMSPMRYRHGDWAAAQDADLTPTCAQGSRLQGRFELIMGSDVLYERDEGGVLATFIERHAAAVGEVLIVDPNRSNRSPFHRRMDAMGYDLDETVLHGGAEVRAGYRGRLLHYRRSLSS</sequence>
<dbReference type="PANTHER" id="PTHR14614:SF164">
    <property type="entry name" value="HISTONE-ARGININE METHYLTRANSFERASE METTL23"/>
    <property type="match status" value="1"/>
</dbReference>
<keyword evidence="3" id="KW-0949">S-adenosyl-L-methionine</keyword>
<dbReference type="OrthoDB" id="264333at2"/>
<evidence type="ECO:0000256" key="3">
    <source>
        <dbReference type="ARBA" id="ARBA00022691"/>
    </source>
</evidence>
<evidence type="ECO:0000313" key="5">
    <source>
        <dbReference type="EMBL" id="RZS54606.1"/>
    </source>
</evidence>
<evidence type="ECO:0000313" key="6">
    <source>
        <dbReference type="Proteomes" id="UP000293433"/>
    </source>
</evidence>